<evidence type="ECO:0000313" key="2">
    <source>
        <dbReference type="EMBL" id="CAG8762929.1"/>
    </source>
</evidence>
<evidence type="ECO:0000313" key="3">
    <source>
        <dbReference type="Proteomes" id="UP000789405"/>
    </source>
</evidence>
<sequence>MSRQSRTSKSSGNNSFNNRIHNFRIGLSESTERQPNPLRIPFLEYRIADLTLQLSSVIQKNNDLTQENDNIRSE</sequence>
<protein>
    <submittedName>
        <fullName evidence="2">25457_t:CDS:1</fullName>
    </submittedName>
</protein>
<reference evidence="2" key="1">
    <citation type="submission" date="2021-06" db="EMBL/GenBank/DDBJ databases">
        <authorList>
            <person name="Kallberg Y."/>
            <person name="Tangrot J."/>
            <person name="Rosling A."/>
        </authorList>
    </citation>
    <scope>NUCLEOTIDE SEQUENCE</scope>
    <source>
        <strain evidence="2">MA453B</strain>
    </source>
</reference>
<keyword evidence="3" id="KW-1185">Reference proteome</keyword>
<evidence type="ECO:0000256" key="1">
    <source>
        <dbReference type="SAM" id="Coils"/>
    </source>
</evidence>
<accession>A0A9N9J478</accession>
<feature type="coiled-coil region" evidence="1">
    <location>
        <begin position="47"/>
        <end position="74"/>
    </location>
</feature>
<keyword evidence="1" id="KW-0175">Coiled coil</keyword>
<dbReference type="AlphaFoldDB" id="A0A9N9J478"/>
<organism evidence="2 3">
    <name type="scientific">Dentiscutata erythropus</name>
    <dbReference type="NCBI Taxonomy" id="1348616"/>
    <lineage>
        <taxon>Eukaryota</taxon>
        <taxon>Fungi</taxon>
        <taxon>Fungi incertae sedis</taxon>
        <taxon>Mucoromycota</taxon>
        <taxon>Glomeromycotina</taxon>
        <taxon>Glomeromycetes</taxon>
        <taxon>Diversisporales</taxon>
        <taxon>Gigasporaceae</taxon>
        <taxon>Dentiscutata</taxon>
    </lineage>
</organism>
<name>A0A9N9J478_9GLOM</name>
<feature type="non-terminal residue" evidence="2">
    <location>
        <position position="74"/>
    </location>
</feature>
<dbReference type="EMBL" id="CAJVPY010017645">
    <property type="protein sequence ID" value="CAG8762929.1"/>
    <property type="molecule type" value="Genomic_DNA"/>
</dbReference>
<proteinExistence type="predicted"/>
<comment type="caution">
    <text evidence="2">The sequence shown here is derived from an EMBL/GenBank/DDBJ whole genome shotgun (WGS) entry which is preliminary data.</text>
</comment>
<gene>
    <name evidence="2" type="ORF">DERYTH_LOCUS17986</name>
</gene>
<dbReference type="Proteomes" id="UP000789405">
    <property type="component" value="Unassembled WGS sequence"/>
</dbReference>